<organism evidence="4 5">
    <name type="scientific">Candidatus Desulfovibrio intestinipullorum</name>
    <dbReference type="NCBI Taxonomy" id="2838536"/>
    <lineage>
        <taxon>Bacteria</taxon>
        <taxon>Pseudomonadati</taxon>
        <taxon>Thermodesulfobacteriota</taxon>
        <taxon>Desulfovibrionia</taxon>
        <taxon>Desulfovibrionales</taxon>
        <taxon>Desulfovibrionaceae</taxon>
        <taxon>Desulfovibrio</taxon>
    </lineage>
</organism>
<accession>A0A9D1PVF4</accession>
<comment type="caution">
    <text evidence="4">The sequence shown here is derived from an EMBL/GenBank/DDBJ whole genome shotgun (WGS) entry which is preliminary data.</text>
</comment>
<dbReference type="Pfam" id="PF08241">
    <property type="entry name" value="Methyltransf_11"/>
    <property type="match status" value="1"/>
</dbReference>
<evidence type="ECO:0000313" key="4">
    <source>
        <dbReference type="EMBL" id="HIV99955.1"/>
    </source>
</evidence>
<gene>
    <name evidence="4" type="ORF">H9894_02035</name>
</gene>
<dbReference type="PANTHER" id="PTHR44068">
    <property type="entry name" value="ZGC:194242"/>
    <property type="match status" value="1"/>
</dbReference>
<feature type="region of interest" description="Disordered" evidence="2">
    <location>
        <begin position="79"/>
        <end position="111"/>
    </location>
</feature>
<evidence type="ECO:0000259" key="3">
    <source>
        <dbReference type="Pfam" id="PF08241"/>
    </source>
</evidence>
<sequence length="286" mass="30026">MRTSSVQTRPLYGTASFRAVAGDTLRPGGLALTEHGLRILETLGLGPGARVLDLGCGPGATTQLCTALGYEAVGLDWHPGPWSGSSPEEEAEGAGGTEDAEGAAQTSCASHTGEKSLESQARFVCGDLLSLPFASQSLDACVAECVLSLVDAPKCLAECARVLKKGSLLLVTDLLLRPEFAQVQAATAPAPSGEAENNGQELLQQGASCLAGALFPWQWEERFQGAGFSVAVREDHSKALARLVAELVWYDCAGDLDWLLPGGQCSCASDRRRFGYGLWAARKVSE</sequence>
<keyword evidence="1" id="KW-0808">Transferase</keyword>
<evidence type="ECO:0000256" key="1">
    <source>
        <dbReference type="ARBA" id="ARBA00022679"/>
    </source>
</evidence>
<protein>
    <submittedName>
        <fullName evidence="4">Methyltransferase domain-containing protein</fullName>
    </submittedName>
</protein>
<dbReference type="InterPro" id="IPR013216">
    <property type="entry name" value="Methyltransf_11"/>
</dbReference>
<dbReference type="PANTHER" id="PTHR44068:SF11">
    <property type="entry name" value="GERANYL DIPHOSPHATE 2-C-METHYLTRANSFERASE"/>
    <property type="match status" value="1"/>
</dbReference>
<dbReference type="GO" id="GO:0008757">
    <property type="term" value="F:S-adenosylmethionine-dependent methyltransferase activity"/>
    <property type="evidence" value="ECO:0007669"/>
    <property type="project" value="InterPro"/>
</dbReference>
<name>A0A9D1PVF4_9BACT</name>
<dbReference type="AlphaFoldDB" id="A0A9D1PVF4"/>
<feature type="domain" description="Methyltransferase type 11" evidence="3">
    <location>
        <begin position="52"/>
        <end position="170"/>
    </location>
</feature>
<keyword evidence="4" id="KW-0489">Methyltransferase</keyword>
<evidence type="ECO:0000256" key="2">
    <source>
        <dbReference type="SAM" id="MobiDB-lite"/>
    </source>
</evidence>
<proteinExistence type="predicted"/>
<dbReference type="CDD" id="cd02440">
    <property type="entry name" value="AdoMet_MTases"/>
    <property type="match status" value="1"/>
</dbReference>
<dbReference type="SUPFAM" id="SSF53335">
    <property type="entry name" value="S-adenosyl-L-methionine-dependent methyltransferases"/>
    <property type="match status" value="1"/>
</dbReference>
<reference evidence="4" key="1">
    <citation type="journal article" date="2021" name="PeerJ">
        <title>Extensive microbial diversity within the chicken gut microbiome revealed by metagenomics and culture.</title>
        <authorList>
            <person name="Gilroy R."/>
            <person name="Ravi A."/>
            <person name="Getino M."/>
            <person name="Pursley I."/>
            <person name="Horton D.L."/>
            <person name="Alikhan N.F."/>
            <person name="Baker D."/>
            <person name="Gharbi K."/>
            <person name="Hall N."/>
            <person name="Watson M."/>
            <person name="Adriaenssens E.M."/>
            <person name="Foster-Nyarko E."/>
            <person name="Jarju S."/>
            <person name="Secka A."/>
            <person name="Antonio M."/>
            <person name="Oren A."/>
            <person name="Chaudhuri R.R."/>
            <person name="La Ragione R."/>
            <person name="Hildebrand F."/>
            <person name="Pallen M.J."/>
        </authorList>
    </citation>
    <scope>NUCLEOTIDE SEQUENCE</scope>
    <source>
        <strain evidence="4">ChiHecec2B26-446</strain>
    </source>
</reference>
<dbReference type="InterPro" id="IPR029063">
    <property type="entry name" value="SAM-dependent_MTases_sf"/>
</dbReference>
<evidence type="ECO:0000313" key="5">
    <source>
        <dbReference type="Proteomes" id="UP000886752"/>
    </source>
</evidence>
<dbReference type="InterPro" id="IPR050447">
    <property type="entry name" value="Erg6_SMT_methyltransf"/>
</dbReference>
<dbReference type="Proteomes" id="UP000886752">
    <property type="component" value="Unassembled WGS sequence"/>
</dbReference>
<reference evidence="4" key="2">
    <citation type="submission" date="2021-04" db="EMBL/GenBank/DDBJ databases">
        <authorList>
            <person name="Gilroy R."/>
        </authorList>
    </citation>
    <scope>NUCLEOTIDE SEQUENCE</scope>
    <source>
        <strain evidence="4">ChiHecec2B26-446</strain>
    </source>
</reference>
<dbReference type="GO" id="GO:0032259">
    <property type="term" value="P:methylation"/>
    <property type="evidence" value="ECO:0007669"/>
    <property type="project" value="UniProtKB-KW"/>
</dbReference>
<dbReference type="Gene3D" id="3.40.50.150">
    <property type="entry name" value="Vaccinia Virus protein VP39"/>
    <property type="match status" value="1"/>
</dbReference>
<dbReference type="EMBL" id="DXHV01000025">
    <property type="protein sequence ID" value="HIV99955.1"/>
    <property type="molecule type" value="Genomic_DNA"/>
</dbReference>